<evidence type="ECO:0000313" key="4">
    <source>
        <dbReference type="Proteomes" id="UP000583944"/>
    </source>
</evidence>
<dbReference type="VEuPathDB" id="TriTrypDB:BCY84_14535"/>
<feature type="domain" description="PH" evidence="2">
    <location>
        <begin position="301"/>
        <end position="455"/>
    </location>
</feature>
<dbReference type="VEuPathDB" id="TriTrypDB:ECC02_002713"/>
<feature type="region of interest" description="Disordered" evidence="1">
    <location>
        <begin position="1"/>
        <end position="56"/>
    </location>
</feature>
<organism evidence="3 4">
    <name type="scientific">Trypanosoma cruzi</name>
    <dbReference type="NCBI Taxonomy" id="5693"/>
    <lineage>
        <taxon>Eukaryota</taxon>
        <taxon>Discoba</taxon>
        <taxon>Euglenozoa</taxon>
        <taxon>Kinetoplastea</taxon>
        <taxon>Metakinetoplastina</taxon>
        <taxon>Trypanosomatida</taxon>
        <taxon>Trypanosomatidae</taxon>
        <taxon>Trypanosoma</taxon>
        <taxon>Schizotrypanum</taxon>
    </lineage>
</organism>
<dbReference type="EMBL" id="JABDHM010000014">
    <property type="protein sequence ID" value="KAF5224127.1"/>
    <property type="molecule type" value="Genomic_DNA"/>
</dbReference>
<evidence type="ECO:0000259" key="2">
    <source>
        <dbReference type="Pfam" id="PF26278"/>
    </source>
</evidence>
<feature type="region of interest" description="Disordered" evidence="1">
    <location>
        <begin position="225"/>
        <end position="290"/>
    </location>
</feature>
<feature type="compositionally biased region" description="Basic and acidic residues" evidence="1">
    <location>
        <begin position="225"/>
        <end position="238"/>
    </location>
</feature>
<name>A0A7J6YBQ8_TRYCR</name>
<gene>
    <name evidence="3" type="ORF">ECC02_002713</name>
</gene>
<dbReference type="InterPro" id="IPR059094">
    <property type="entry name" value="PH_36_euk"/>
</dbReference>
<proteinExistence type="predicted"/>
<evidence type="ECO:0000313" key="3">
    <source>
        <dbReference type="EMBL" id="KAF5224127.1"/>
    </source>
</evidence>
<protein>
    <recommendedName>
        <fullName evidence="2">PH domain-containing protein</fullName>
    </recommendedName>
</protein>
<feature type="compositionally biased region" description="Basic and acidic residues" evidence="1">
    <location>
        <begin position="39"/>
        <end position="56"/>
    </location>
</feature>
<dbReference type="InterPro" id="IPR032675">
    <property type="entry name" value="LRR_dom_sf"/>
</dbReference>
<reference evidence="3 4" key="1">
    <citation type="journal article" date="2019" name="Genome Biol. Evol.">
        <title>Nanopore Sequencing Significantly Improves Genome Assembly of the Protozoan Parasite Trypanosoma cruzi.</title>
        <authorList>
            <person name="Diaz-Viraque F."/>
            <person name="Pita S."/>
            <person name="Greif G."/>
            <person name="de Souza R.C.M."/>
            <person name="Iraola G."/>
            <person name="Robello C."/>
        </authorList>
    </citation>
    <scope>NUCLEOTIDE SEQUENCE [LARGE SCALE GENOMIC DNA]</scope>
    <source>
        <strain evidence="3 4">Berenice</strain>
    </source>
</reference>
<accession>A0A7J6YBQ8</accession>
<feature type="compositionally biased region" description="Basic residues" evidence="1">
    <location>
        <begin position="1"/>
        <end position="10"/>
    </location>
</feature>
<comment type="caution">
    <text evidence="3">The sequence shown here is derived from an EMBL/GenBank/DDBJ whole genome shotgun (WGS) entry which is preliminary data.</text>
</comment>
<dbReference type="SUPFAM" id="SSF52047">
    <property type="entry name" value="RNI-like"/>
    <property type="match status" value="1"/>
</dbReference>
<sequence>MIHEQRRKSAKLNWDKTQTSYTVPDGGDGSKSRAGAKTMRKDTEKGNERAEEATHAERRIKVGGTVYSRVKRHDESGAFGGGQVSVWKQEGGTVGDEWGEMTLESGDLVYAKWDNPAVTRWQLPENSSVYGHAEKVQKTFNAAKEWPETEQTVVRLAAAKALDECFVSFADMDGATEVERSRMVQNIANEYMATSGAQKYDAEKSQKWLSRAAVRECELFLGRRHAPETAKESTREHAATSLQQEKLDRKGHALGKAGEKSPIATTTAAASVQKGRSNEKKSDEFFSSPSSPFLPRARFLRNPYYAALLLCPSARRGCIESRLEATTFAAAGSGEVRVLCAVTVYEGREGPKKHLFAVARDWTGAFCFFVLEPFDVATEAVVLYTYPLLGSVEMNLDSHQRVLFHVDGVEFLASFKDKETASWLHDALKAAMASMYGEGNDCDRVVRMRAYSVEFASHYTSERDLMLFEVVNTILSATDCSVNLMKNNFAQLRRCLMKKEGRDKVALQWLNSMKMLTTKDGASISAASVVNHLRVVEEIIQCPTPYIDATLSQRLCEGLEEMGRRIPKTMATCSHLAVLLEYTDRVMLKWSSRYETPDVLFEPCFKPESHSPAAFYEASLLEERRARGAEYRLPPGIYLAVICFCGERVFTNKAGGWIAEVIQREPTHEEIQQVAADSENYRWVLRVGGTDANWAEGENLEKWEALYKERGGESFKARFLRAARRLKERRVFPRLGCVFDTPIFQAEVGTTLILTLCEVESEAAISPAAGVWHDIRELELRAYTQTLMCSENARVAFLPTGYRRCVRYLNAAVHYQKSLTQRLSPGFYVGFFLASVNAEGALMLVPECNRNLPPLVKVSGEHPSLLQWRWLQSLNYRHKTTQTFGLPTVADISVPLDERAPFESKVGYAIKALETAVGLKIQQFYDLELFALDEEQTIHAFFAVSYYPPPLQDIERVPEPPKGIVPMTFKLVRLVDDHHQRRYWSGVYGFIADEADRNYRILCSTTQPFTSDESIRLNITSETIFHAMELEKYALLFSWARTLAIWAETDGRTLVQRYAGKLLWNSGTNTEDAGEVEEVEYPGVSLSVEEVVDVAVSNQAAATDPKTFEMKSLLLQLRSTGKKDCAAVLQRLREMDDAVREGCPSHIAQMEDVNKLSLTLRGFDEAPPDGGFFAARSATVYELPCTLMEFVSGENKVEDSYLFAREIVEDLIELAAAGGTVADFGRIAETMVSCVEAAENMVDGAALEALRVEAEEKAWAEREQFIRKWIEMFRARPIKSMFDEALDASVEGPEPLFHAGSSQYIGSGSDGLRVCLARAATDANQLQELLRVANSALHGLELAQCIHAYNDALHKSEKTFFSDGPSKEEKKVIPGKAVTATISTTPQQIVTLVSKERREIYLYSMDPLRCLLLQGEQPRVSFPEIGYAELKVLGDHMNAPEQEVAAQLRDMHPTDERERRNLLNMSIELQAPLIAIRLLPLVYCSETGHFGEEEANGVRKAINGMQFLFLYGVRDWLRMESLGGPAVVGGFDVLWWLRYLQEVGEGEEAYCSYSGSWKQLYAETRIRVLLSLGVDHVTEEELQLWMEGLGRLVAYMSFKGKANVTDAEVKILIETCPLLQSLDLSGTTVTDDSVRLLCSRCRRLLECSVTGCRISREAEMWLNDLCRKNAQNL</sequence>
<dbReference type="Proteomes" id="UP000583944">
    <property type="component" value="Unassembled WGS sequence"/>
</dbReference>
<evidence type="ECO:0000256" key="1">
    <source>
        <dbReference type="SAM" id="MobiDB-lite"/>
    </source>
</evidence>
<dbReference type="Gene3D" id="3.80.10.10">
    <property type="entry name" value="Ribonuclease Inhibitor"/>
    <property type="match status" value="1"/>
</dbReference>
<dbReference type="Pfam" id="PF26278">
    <property type="entry name" value="PH_36"/>
    <property type="match status" value="1"/>
</dbReference>